<gene>
    <name evidence="1" type="ORF">GCM10011415_25330</name>
</gene>
<keyword evidence="2" id="KW-1185">Reference proteome</keyword>
<dbReference type="Pfam" id="PF06707">
    <property type="entry name" value="DUF1194"/>
    <property type="match status" value="1"/>
</dbReference>
<dbReference type="InterPro" id="IPR010607">
    <property type="entry name" value="DUF1194"/>
</dbReference>
<name>A0A8J3EH33_9RHOB</name>
<evidence type="ECO:0000313" key="1">
    <source>
        <dbReference type="EMBL" id="GGG75674.1"/>
    </source>
</evidence>
<reference evidence="1" key="2">
    <citation type="submission" date="2020-09" db="EMBL/GenBank/DDBJ databases">
        <authorList>
            <person name="Sun Q."/>
            <person name="Zhou Y."/>
        </authorList>
    </citation>
    <scope>NUCLEOTIDE SEQUENCE</scope>
    <source>
        <strain evidence="1">CGMCC 1.15762</strain>
    </source>
</reference>
<sequence length="231" mass="24918">MIDRMASACQHRRMLRCLTICYGLVAAAPAPGCETALLLAMDVSNSVDVAEYRLQTDGLALALADPDIAKIMTDGQVAIAVMQWAGAERQQLSIDWTRIADREALRQLAARASAMERAFVLSDTAPGAALDAAITQFGRAPDCQRRIIDVSGDGTPNAGPATEAARQKAQRAGITVNGLAIEAQGHGVAITNFYRRRLITRDGFVMTARGFESFAETLRRKILREISRVTG</sequence>
<evidence type="ECO:0000313" key="2">
    <source>
        <dbReference type="Proteomes" id="UP000617145"/>
    </source>
</evidence>
<dbReference type="InterPro" id="IPR036465">
    <property type="entry name" value="vWFA_dom_sf"/>
</dbReference>
<reference evidence="1" key="1">
    <citation type="journal article" date="2014" name="Int. J. Syst. Evol. Microbiol.">
        <title>Complete genome sequence of Corynebacterium casei LMG S-19264T (=DSM 44701T), isolated from a smear-ripened cheese.</title>
        <authorList>
            <consortium name="US DOE Joint Genome Institute (JGI-PGF)"/>
            <person name="Walter F."/>
            <person name="Albersmeier A."/>
            <person name="Kalinowski J."/>
            <person name="Ruckert C."/>
        </authorList>
    </citation>
    <scope>NUCLEOTIDE SEQUENCE</scope>
    <source>
        <strain evidence="1">CGMCC 1.15762</strain>
    </source>
</reference>
<protein>
    <recommendedName>
        <fullName evidence="3">Ca-activated chloride channel family protein</fullName>
    </recommendedName>
</protein>
<dbReference type="EMBL" id="BMJV01000005">
    <property type="protein sequence ID" value="GGG75674.1"/>
    <property type="molecule type" value="Genomic_DNA"/>
</dbReference>
<dbReference type="Proteomes" id="UP000617145">
    <property type="component" value="Unassembled WGS sequence"/>
</dbReference>
<evidence type="ECO:0008006" key="3">
    <source>
        <dbReference type="Google" id="ProtNLM"/>
    </source>
</evidence>
<dbReference type="AlphaFoldDB" id="A0A8J3EH33"/>
<dbReference type="SUPFAM" id="SSF53300">
    <property type="entry name" value="vWA-like"/>
    <property type="match status" value="1"/>
</dbReference>
<comment type="caution">
    <text evidence="1">The sequence shown here is derived from an EMBL/GenBank/DDBJ whole genome shotgun (WGS) entry which is preliminary data.</text>
</comment>
<organism evidence="1 2">
    <name type="scientific">Salipiger pallidus</name>
    <dbReference type="NCBI Taxonomy" id="1775170"/>
    <lineage>
        <taxon>Bacteria</taxon>
        <taxon>Pseudomonadati</taxon>
        <taxon>Pseudomonadota</taxon>
        <taxon>Alphaproteobacteria</taxon>
        <taxon>Rhodobacterales</taxon>
        <taxon>Roseobacteraceae</taxon>
        <taxon>Salipiger</taxon>
    </lineage>
</organism>
<dbReference type="Gene3D" id="3.40.50.410">
    <property type="entry name" value="von Willebrand factor, type A domain"/>
    <property type="match status" value="1"/>
</dbReference>
<accession>A0A8J3EH33</accession>
<proteinExistence type="predicted"/>